<feature type="transmembrane region" description="Helical" evidence="12">
    <location>
        <begin position="274"/>
        <end position="293"/>
    </location>
</feature>
<keyword evidence="7 12" id="KW-0812">Transmembrane</keyword>
<evidence type="ECO:0000256" key="8">
    <source>
        <dbReference type="ARBA" id="ARBA00022958"/>
    </source>
</evidence>
<keyword evidence="10" id="KW-0406">Ion transport</keyword>
<keyword evidence="8" id="KW-0630">Potassium</keyword>
<evidence type="ECO:0000313" key="14">
    <source>
        <dbReference type="Proteomes" id="UP001487296"/>
    </source>
</evidence>
<evidence type="ECO:0000313" key="13">
    <source>
        <dbReference type="EMBL" id="MEQ2486317.1"/>
    </source>
</evidence>
<feature type="transmembrane region" description="Helical" evidence="12">
    <location>
        <begin position="332"/>
        <end position="360"/>
    </location>
</feature>
<evidence type="ECO:0000256" key="11">
    <source>
        <dbReference type="ARBA" id="ARBA00023136"/>
    </source>
</evidence>
<feature type="transmembrane region" description="Helical" evidence="12">
    <location>
        <begin position="240"/>
        <end position="258"/>
    </location>
</feature>
<evidence type="ECO:0000256" key="4">
    <source>
        <dbReference type="ARBA" id="ARBA00022475"/>
    </source>
</evidence>
<keyword evidence="9 12" id="KW-1133">Transmembrane helix</keyword>
<keyword evidence="6" id="KW-0633">Potassium transport</keyword>
<dbReference type="Proteomes" id="UP001487296">
    <property type="component" value="Unassembled WGS sequence"/>
</dbReference>
<keyword evidence="4" id="KW-1003">Cell membrane</keyword>
<accession>A0ABV1FPK9</accession>
<evidence type="ECO:0000256" key="3">
    <source>
        <dbReference type="ARBA" id="ARBA00022448"/>
    </source>
</evidence>
<dbReference type="InterPro" id="IPR003445">
    <property type="entry name" value="Cat_transpt"/>
</dbReference>
<evidence type="ECO:0000256" key="2">
    <source>
        <dbReference type="ARBA" id="ARBA00009137"/>
    </source>
</evidence>
<dbReference type="PANTHER" id="PTHR32024">
    <property type="entry name" value="TRK SYSTEM POTASSIUM UPTAKE PROTEIN TRKG-RELATED"/>
    <property type="match status" value="1"/>
</dbReference>
<evidence type="ECO:0000256" key="1">
    <source>
        <dbReference type="ARBA" id="ARBA00004429"/>
    </source>
</evidence>
<evidence type="ECO:0000256" key="5">
    <source>
        <dbReference type="ARBA" id="ARBA00022519"/>
    </source>
</evidence>
<feature type="transmembrane region" description="Helical" evidence="12">
    <location>
        <begin position="136"/>
        <end position="162"/>
    </location>
</feature>
<keyword evidence="5" id="KW-0997">Cell inner membrane</keyword>
<dbReference type="EMBL" id="JBBNFP010000011">
    <property type="protein sequence ID" value="MEQ2486317.1"/>
    <property type="molecule type" value="Genomic_DNA"/>
</dbReference>
<reference evidence="13 14" key="1">
    <citation type="submission" date="2024-04" db="EMBL/GenBank/DDBJ databases">
        <title>Human intestinal bacterial collection.</title>
        <authorList>
            <person name="Pauvert C."/>
            <person name="Hitch T.C.A."/>
            <person name="Clavel T."/>
        </authorList>
    </citation>
    <scope>NUCLEOTIDE SEQUENCE [LARGE SCALE GENOMIC DNA]</scope>
    <source>
        <strain evidence="13 14">CLA-AA-H145</strain>
    </source>
</reference>
<evidence type="ECO:0000256" key="7">
    <source>
        <dbReference type="ARBA" id="ARBA00022692"/>
    </source>
</evidence>
<evidence type="ECO:0000256" key="9">
    <source>
        <dbReference type="ARBA" id="ARBA00022989"/>
    </source>
</evidence>
<keyword evidence="3" id="KW-0813">Transport</keyword>
<proteinExistence type="inferred from homology"/>
<evidence type="ECO:0000256" key="10">
    <source>
        <dbReference type="ARBA" id="ARBA00023065"/>
    </source>
</evidence>
<evidence type="ECO:0000256" key="12">
    <source>
        <dbReference type="SAM" id="Phobius"/>
    </source>
</evidence>
<feature type="transmembrane region" description="Helical" evidence="12">
    <location>
        <begin position="70"/>
        <end position="95"/>
    </location>
</feature>
<protein>
    <submittedName>
        <fullName evidence="13">TrkH family potassium uptake protein</fullName>
    </submittedName>
</protein>
<dbReference type="InterPro" id="IPR004772">
    <property type="entry name" value="TrkH"/>
</dbReference>
<organism evidence="13 14">
    <name type="scientific">Hallella faecis</name>
    <dbReference type="NCBI Taxonomy" id="2841596"/>
    <lineage>
        <taxon>Bacteria</taxon>
        <taxon>Pseudomonadati</taxon>
        <taxon>Bacteroidota</taxon>
        <taxon>Bacteroidia</taxon>
        <taxon>Bacteroidales</taxon>
        <taxon>Prevotellaceae</taxon>
        <taxon>Hallella</taxon>
    </lineage>
</organism>
<gene>
    <name evidence="13" type="ORF">AAAT34_04505</name>
</gene>
<feature type="transmembrane region" description="Helical" evidence="12">
    <location>
        <begin position="12"/>
        <end position="31"/>
    </location>
</feature>
<dbReference type="PIRSF" id="PIRSF006247">
    <property type="entry name" value="TrkH"/>
    <property type="match status" value="1"/>
</dbReference>
<dbReference type="Pfam" id="PF02386">
    <property type="entry name" value="TrkH"/>
    <property type="match status" value="2"/>
</dbReference>
<dbReference type="PANTHER" id="PTHR32024:SF2">
    <property type="entry name" value="TRK SYSTEM POTASSIUM UPTAKE PROTEIN TRKG-RELATED"/>
    <property type="match status" value="1"/>
</dbReference>
<comment type="subcellular location">
    <subcellularLocation>
        <location evidence="1">Cell inner membrane</location>
        <topology evidence="1">Multi-pass membrane protein</topology>
    </subcellularLocation>
</comment>
<name>A0ABV1FPK9_9BACT</name>
<feature type="transmembrane region" description="Helical" evidence="12">
    <location>
        <begin position="394"/>
        <end position="414"/>
    </location>
</feature>
<comment type="similarity">
    <text evidence="2">Belongs to the TrkH potassium transport family.</text>
</comment>
<sequence length="484" mass="54109">MINFKIINKILGSLLFLEALLMIVCLGMAFVFGEDDILPFMVSIVVTVFFGFLFKYHGRNAENRLSRRDSFVVVTLSWLFFSLFGTMPFLFGGYIPSFTDAFFESVSGFTSTGSSIINDVEALPHGILFWRSLSQWLGGLGIVFFTIAILPSVVGGSTRVFAAEATGPMQNKLHPRLSMCAKWLWLVYVFITASCCACYMLFGMDWFHGINYAMTTAATGGFVIDNKCIFENSPALEYTATFFCFISGVNFTLLYFSVSKLKLRNLWKSSEFKFYTFFVLSCAAIVMAELMAWNGYDFEFAFRSSIFQVVSLITTTGYSNDDVVRWHHLTWLVLWVGMAVGACGGSTTGGMKCARVVMLLKIIKNEMRQRLHPNAVLPLKIDGQNVDNSHRVSLLAFTTSYLLLLLLSVAILMADNIDVENSISIAIASLANAGPSLMFSTTNHIAWSDLPDLSKWVASALMLIGRLEIFSILMILTPQFWREN</sequence>
<comment type="caution">
    <text evidence="13">The sequence shown here is derived from an EMBL/GenBank/DDBJ whole genome shotgun (WGS) entry which is preliminary data.</text>
</comment>
<feature type="transmembrane region" description="Helical" evidence="12">
    <location>
        <begin position="37"/>
        <end position="58"/>
    </location>
</feature>
<evidence type="ECO:0000256" key="6">
    <source>
        <dbReference type="ARBA" id="ARBA00022538"/>
    </source>
</evidence>
<feature type="transmembrane region" description="Helical" evidence="12">
    <location>
        <begin position="456"/>
        <end position="476"/>
    </location>
</feature>
<feature type="transmembrane region" description="Helical" evidence="12">
    <location>
        <begin position="183"/>
        <end position="202"/>
    </location>
</feature>
<keyword evidence="11 12" id="KW-0472">Membrane</keyword>
<keyword evidence="14" id="KW-1185">Reference proteome</keyword>
<dbReference type="RefSeq" id="WP_215759433.1">
    <property type="nucleotide sequence ID" value="NZ_JAHKBE010000011.1"/>
</dbReference>